<evidence type="ECO:0000313" key="2">
    <source>
        <dbReference type="Proteomes" id="UP000371977"/>
    </source>
</evidence>
<dbReference type="GO" id="GO:0032259">
    <property type="term" value="P:methylation"/>
    <property type="evidence" value="ECO:0007669"/>
    <property type="project" value="UniProtKB-KW"/>
</dbReference>
<dbReference type="RefSeq" id="WP_148622780.1">
    <property type="nucleotide sequence ID" value="NZ_SDGZ01000015.1"/>
</dbReference>
<organism evidence="1 2">
    <name type="scientific">Weissella muntiaci</name>
    <dbReference type="NCBI Taxonomy" id="2508881"/>
    <lineage>
        <taxon>Bacteria</taxon>
        <taxon>Bacillati</taxon>
        <taxon>Bacillota</taxon>
        <taxon>Bacilli</taxon>
        <taxon>Lactobacillales</taxon>
        <taxon>Lactobacillaceae</taxon>
        <taxon>Weissella</taxon>
    </lineage>
</organism>
<evidence type="ECO:0000313" key="1">
    <source>
        <dbReference type="EMBL" id="TYC48918.1"/>
    </source>
</evidence>
<keyword evidence="1" id="KW-0808">Transferase</keyword>
<protein>
    <submittedName>
        <fullName evidence="1">SAM-dependent methyltransferase</fullName>
    </submittedName>
</protein>
<name>A0A6C2C4R1_9LACO</name>
<dbReference type="Proteomes" id="UP000371977">
    <property type="component" value="Unassembled WGS sequence"/>
</dbReference>
<keyword evidence="1" id="KW-0489">Methyltransferase</keyword>
<sequence>MTKELIKISDGKVELSENEYLTELLAYRQKFQAIPTVGKIIDQVVETMHQLASGYLPEKLGQLEITDTMIHDVQQFVLMKYPVEPQKGNMLWLDLADALGELDYLLRHFRDALIETFSMYGYVSTPLIESLSKYLNGAPVLELMAGHGYLSAGLRALHPEQLIWATDNEDWRLQPDPTKAQPVTNVENLDAQLAVRKYAQEAAYLLISWAPDTSEIDLLVIDDALAINPLLKIIVIGEADGATNSKAFWKQAHLQAIPELNQQLTSFDLIDEQAYLLLDLDK</sequence>
<keyword evidence="2" id="KW-1185">Reference proteome</keyword>
<gene>
    <name evidence="1" type="ORF">ESZ50_06575</name>
</gene>
<proteinExistence type="predicted"/>
<reference evidence="1 2" key="1">
    <citation type="submission" date="2019-01" db="EMBL/GenBank/DDBJ databases">
        <title>Weissella sp. nov., a novel lactic acid bacterium isolated from animal feces.</title>
        <authorList>
            <person name="Wang L.-T."/>
        </authorList>
    </citation>
    <scope>NUCLEOTIDE SEQUENCE [LARGE SCALE GENOMIC DNA]</scope>
    <source>
        <strain evidence="1 2">8H-2</strain>
    </source>
</reference>
<dbReference type="GO" id="GO:0008168">
    <property type="term" value="F:methyltransferase activity"/>
    <property type="evidence" value="ECO:0007669"/>
    <property type="project" value="UniProtKB-KW"/>
</dbReference>
<dbReference type="AlphaFoldDB" id="A0A6C2C4R1"/>
<dbReference type="EMBL" id="SDGZ01000015">
    <property type="protein sequence ID" value="TYC48918.1"/>
    <property type="molecule type" value="Genomic_DNA"/>
</dbReference>
<dbReference type="OrthoDB" id="2248737at2"/>
<comment type="caution">
    <text evidence="1">The sequence shown here is derived from an EMBL/GenBank/DDBJ whole genome shotgun (WGS) entry which is preliminary data.</text>
</comment>
<accession>A0A6C2C4R1</accession>